<name>A0AAQ1P2P6_LEPIR</name>
<dbReference type="EMBL" id="OEJX01000062">
    <property type="protein sequence ID" value="SOR63238.1"/>
    <property type="molecule type" value="Genomic_DNA"/>
</dbReference>
<dbReference type="AlphaFoldDB" id="A0AAQ1P2P6"/>
<evidence type="ECO:0000313" key="2">
    <source>
        <dbReference type="Proteomes" id="UP000234460"/>
    </source>
</evidence>
<accession>A0AAQ1P2P6</accession>
<protein>
    <submittedName>
        <fullName evidence="1">Uncharacterized protein</fullName>
    </submittedName>
</protein>
<evidence type="ECO:0000313" key="1">
    <source>
        <dbReference type="EMBL" id="SOR63238.1"/>
    </source>
</evidence>
<proteinExistence type="predicted"/>
<comment type="caution">
    <text evidence="1">The sequence shown here is derived from an EMBL/GenBank/DDBJ whole genome shotgun (WGS) entry which is preliminary data.</text>
</comment>
<dbReference type="Proteomes" id="UP000234460">
    <property type="component" value="Chromosome LMANV2"/>
</dbReference>
<sequence>MTKTVGTTTNLNFTVKVTKTPRFLERRILGRKNKCRNSYFFKKLSLVFLT</sequence>
<reference evidence="1 2" key="1">
    <citation type="submission" date="2017-11" db="EMBL/GenBank/DDBJ databases">
        <authorList>
            <person name="Lechat P."/>
        </authorList>
    </citation>
    <scope>NUCLEOTIDE SEQUENCE [LARGE SCALE GENOMIC DNA]</scope>
    <source>
        <strain evidence="1">L495</strain>
    </source>
</reference>
<organism evidence="1 2">
    <name type="scientific">Leptospira interrogans serovar Manilae</name>
    <dbReference type="NCBI Taxonomy" id="214675"/>
    <lineage>
        <taxon>Bacteria</taxon>
        <taxon>Pseudomonadati</taxon>
        <taxon>Spirochaetota</taxon>
        <taxon>Spirochaetia</taxon>
        <taxon>Leptospirales</taxon>
        <taxon>Leptospiraceae</taxon>
        <taxon>Leptospira</taxon>
    </lineage>
</organism>
<gene>
    <name evidence="1" type="ORF">LMANV2_650043</name>
</gene>